<keyword evidence="1" id="KW-0472">Membrane</keyword>
<name>A0ABP9JCR8_9MICO</name>
<dbReference type="RefSeq" id="WP_345507637.1">
    <property type="nucleotide sequence ID" value="NZ_BAABIW010000015.1"/>
</dbReference>
<keyword evidence="1" id="KW-0812">Transmembrane</keyword>
<feature type="transmembrane region" description="Helical" evidence="1">
    <location>
        <begin position="6"/>
        <end position="23"/>
    </location>
</feature>
<reference evidence="3" key="1">
    <citation type="journal article" date="2019" name="Int. J. Syst. Evol. Microbiol.">
        <title>The Global Catalogue of Microorganisms (GCM) 10K type strain sequencing project: providing services to taxonomists for standard genome sequencing and annotation.</title>
        <authorList>
            <consortium name="The Broad Institute Genomics Platform"/>
            <consortium name="The Broad Institute Genome Sequencing Center for Infectious Disease"/>
            <person name="Wu L."/>
            <person name="Ma J."/>
        </authorList>
    </citation>
    <scope>NUCLEOTIDE SEQUENCE [LARGE SCALE GENOMIC DNA]</scope>
    <source>
        <strain evidence="3">JCM 17687</strain>
    </source>
</reference>
<feature type="transmembrane region" description="Helical" evidence="1">
    <location>
        <begin position="58"/>
        <end position="79"/>
    </location>
</feature>
<accession>A0ABP9JCR8</accession>
<sequence length="172" mass="18088">MSTAQYALNLGLLLYILATNLGTRPVTKRRMLLPVVLVAVAAGFFLRDVPTSGNDGTLELLGIAVGAVLGVVAGLLVRVRQGADGRLHTEAGAPYAFLWVIVIGGRVLFAYGADHWFSRDIAAFSVEHQITGAGAWTAAFVLMALTMVLARVAVTATLAARSVRLDRTAVAA</sequence>
<evidence type="ECO:0000313" key="2">
    <source>
        <dbReference type="EMBL" id="GAA5028000.1"/>
    </source>
</evidence>
<gene>
    <name evidence="2" type="ORF">GCM10023258_23180</name>
</gene>
<organism evidence="2 3">
    <name type="scientific">Terrabacter aeriphilus</name>
    <dbReference type="NCBI Taxonomy" id="515662"/>
    <lineage>
        <taxon>Bacteria</taxon>
        <taxon>Bacillati</taxon>
        <taxon>Actinomycetota</taxon>
        <taxon>Actinomycetes</taxon>
        <taxon>Micrococcales</taxon>
        <taxon>Intrasporangiaceae</taxon>
        <taxon>Terrabacter</taxon>
    </lineage>
</organism>
<feature type="transmembrane region" description="Helical" evidence="1">
    <location>
        <begin position="133"/>
        <end position="154"/>
    </location>
</feature>
<feature type="transmembrane region" description="Helical" evidence="1">
    <location>
        <begin position="30"/>
        <end position="46"/>
    </location>
</feature>
<evidence type="ECO:0000313" key="3">
    <source>
        <dbReference type="Proteomes" id="UP001500427"/>
    </source>
</evidence>
<feature type="transmembrane region" description="Helical" evidence="1">
    <location>
        <begin position="91"/>
        <end position="113"/>
    </location>
</feature>
<keyword evidence="3" id="KW-1185">Reference proteome</keyword>
<comment type="caution">
    <text evidence="2">The sequence shown here is derived from an EMBL/GenBank/DDBJ whole genome shotgun (WGS) entry which is preliminary data.</text>
</comment>
<dbReference type="EMBL" id="BAABIW010000015">
    <property type="protein sequence ID" value="GAA5028000.1"/>
    <property type="molecule type" value="Genomic_DNA"/>
</dbReference>
<evidence type="ECO:0000256" key="1">
    <source>
        <dbReference type="SAM" id="Phobius"/>
    </source>
</evidence>
<evidence type="ECO:0008006" key="4">
    <source>
        <dbReference type="Google" id="ProtNLM"/>
    </source>
</evidence>
<proteinExistence type="predicted"/>
<protein>
    <recommendedName>
        <fullName evidence="4">Integral membrane protein</fullName>
    </recommendedName>
</protein>
<dbReference type="Proteomes" id="UP001500427">
    <property type="component" value="Unassembled WGS sequence"/>
</dbReference>
<keyword evidence="1" id="KW-1133">Transmembrane helix</keyword>